<reference evidence="3 4" key="1">
    <citation type="submission" date="2014-11" db="EMBL/GenBank/DDBJ databases">
        <title>Genetic blueprint of the zoonotic pathogen Toxocara canis.</title>
        <authorList>
            <person name="Zhu X.-Q."/>
            <person name="Korhonen P.K."/>
            <person name="Cai H."/>
            <person name="Young N.D."/>
            <person name="Nejsum P."/>
            <person name="von Samson-Himmelstjerna G."/>
            <person name="Boag P.R."/>
            <person name="Tan P."/>
            <person name="Li Q."/>
            <person name="Min J."/>
            <person name="Yang Y."/>
            <person name="Wang X."/>
            <person name="Fang X."/>
            <person name="Hall R.S."/>
            <person name="Hofmann A."/>
            <person name="Sternberg P.W."/>
            <person name="Jex A.R."/>
            <person name="Gasser R.B."/>
        </authorList>
    </citation>
    <scope>NUCLEOTIDE SEQUENCE [LARGE SCALE GENOMIC DNA]</scope>
    <source>
        <strain evidence="3">PN_DK_2014</strain>
    </source>
</reference>
<dbReference type="Proteomes" id="UP000031036">
    <property type="component" value="Unassembled WGS sequence"/>
</dbReference>
<sequence length="184" mass="20840">MRVVLLLIAVHYGTASICPQVNHTVCNSDHPQHACVCGISLKEEAPPEKSCNKLLKIEKNNFPATSVIFKLDEHSDHHDIFPEKKFREAVATSLRIDQENIVLLRVRCVDDDEKLVVQFIVLKDKKSKKRKVHKMIDIEGEPNNTVLVVQTVLAGVAFGMMCILGVWRGLKKKEDLYESVEQKV</sequence>
<feature type="chain" id="PRO_5013085130" evidence="2">
    <location>
        <begin position="16"/>
        <end position="184"/>
    </location>
</feature>
<organism evidence="3 4">
    <name type="scientific">Toxocara canis</name>
    <name type="common">Canine roundworm</name>
    <dbReference type="NCBI Taxonomy" id="6265"/>
    <lineage>
        <taxon>Eukaryota</taxon>
        <taxon>Metazoa</taxon>
        <taxon>Ecdysozoa</taxon>
        <taxon>Nematoda</taxon>
        <taxon>Chromadorea</taxon>
        <taxon>Rhabditida</taxon>
        <taxon>Spirurina</taxon>
        <taxon>Ascaridomorpha</taxon>
        <taxon>Ascaridoidea</taxon>
        <taxon>Toxocaridae</taxon>
        <taxon>Toxocara</taxon>
    </lineage>
</organism>
<dbReference type="OMA" id="EICPMEK"/>
<keyword evidence="1" id="KW-0472">Membrane</keyword>
<keyword evidence="2" id="KW-0732">Signal</keyword>
<protein>
    <submittedName>
        <fullName evidence="3">Uncharacterized protein F13C5.5</fullName>
    </submittedName>
</protein>
<accession>A0A0B2VJ69</accession>
<gene>
    <name evidence="3" type="primary">F13C5.5</name>
    <name evidence="3" type="ORF">Tcan_05269</name>
</gene>
<dbReference type="AlphaFoldDB" id="A0A0B2VJ69"/>
<comment type="caution">
    <text evidence="3">The sequence shown here is derived from an EMBL/GenBank/DDBJ whole genome shotgun (WGS) entry which is preliminary data.</text>
</comment>
<keyword evidence="1" id="KW-0812">Transmembrane</keyword>
<dbReference type="EMBL" id="JPKZ01001591">
    <property type="protein sequence ID" value="KHN81075.1"/>
    <property type="molecule type" value="Genomic_DNA"/>
</dbReference>
<evidence type="ECO:0000313" key="3">
    <source>
        <dbReference type="EMBL" id="KHN81075.1"/>
    </source>
</evidence>
<keyword evidence="4" id="KW-1185">Reference proteome</keyword>
<proteinExistence type="predicted"/>
<name>A0A0B2VJ69_TOXCA</name>
<evidence type="ECO:0000256" key="2">
    <source>
        <dbReference type="SAM" id="SignalP"/>
    </source>
</evidence>
<feature type="signal peptide" evidence="2">
    <location>
        <begin position="1"/>
        <end position="15"/>
    </location>
</feature>
<evidence type="ECO:0000256" key="1">
    <source>
        <dbReference type="SAM" id="Phobius"/>
    </source>
</evidence>
<evidence type="ECO:0000313" key="4">
    <source>
        <dbReference type="Proteomes" id="UP000031036"/>
    </source>
</evidence>
<feature type="transmembrane region" description="Helical" evidence="1">
    <location>
        <begin position="147"/>
        <end position="167"/>
    </location>
</feature>
<dbReference type="OrthoDB" id="5812721at2759"/>
<keyword evidence="1" id="KW-1133">Transmembrane helix</keyword>